<dbReference type="Pfam" id="PF25325">
    <property type="entry name" value="EF-hand_EFHB_C"/>
    <property type="match status" value="1"/>
</dbReference>
<dbReference type="AlphaFoldDB" id="A0A0V0QS76"/>
<proteinExistence type="predicted"/>
<dbReference type="EMBL" id="LDAU01000110">
    <property type="protein sequence ID" value="KRX04848.1"/>
    <property type="molecule type" value="Genomic_DNA"/>
</dbReference>
<gene>
    <name evidence="2" type="ORF">PPERSA_06482</name>
</gene>
<reference evidence="2 3" key="1">
    <citation type="journal article" date="2015" name="Sci. Rep.">
        <title>Genome of the facultative scuticociliatosis pathogen Pseudocohnilembus persalinus provides insight into its virulence through horizontal gene transfer.</title>
        <authorList>
            <person name="Xiong J."/>
            <person name="Wang G."/>
            <person name="Cheng J."/>
            <person name="Tian M."/>
            <person name="Pan X."/>
            <person name="Warren A."/>
            <person name="Jiang C."/>
            <person name="Yuan D."/>
            <person name="Miao W."/>
        </authorList>
    </citation>
    <scope>NUCLEOTIDE SEQUENCE [LARGE SCALE GENOMIC DNA]</scope>
    <source>
        <strain evidence="2">36N120E</strain>
    </source>
</reference>
<sequence>MSQLGATTQGKYDFFPNQKIAGVSRKVDGQSAGNCLKMTGLNISNGTQSNQEPSTPEHIKKYRKSYKQQHGKTILHYGVADDVIDKSRPFGHKVLPSDHADQCLKNDQYKGINQLISEINENKYASRHKEPLGKRMERNYNFPQETQSQNFRFGKVTQQNEYTGKEVMFPQEIQDNDGVQNYVKSFGDQRVGCQKDRNYNWPVDKNQHRFGKQNSEVFDEIKYCLNQESLPDQFQKTTIVKKKQEDFRNYKEDPLGQPKNQGQVNSYVGSQTVYGARPKNQDEWSVGNCIKGEATLKQALPDSDLGKTNKFGFRNTTKPGDEDRCFGVPTIRDDINKPKVRSVADPNNYGDEPSGVQLLFPQVYEHMGVSQQDFQKKRPKAEIRSIFEAVGIKYKTGKFEGIFARAMEIEGTQEEEVSVRAFEMANAEMGHLD</sequence>
<dbReference type="InParanoid" id="A0A0V0QS76"/>
<dbReference type="OMA" id="EANYASH"/>
<protein>
    <recommendedName>
        <fullName evidence="1">EFHB C-terminal EF-hand domain-containing protein</fullName>
    </recommendedName>
</protein>
<dbReference type="OrthoDB" id="2096280at2759"/>
<comment type="caution">
    <text evidence="2">The sequence shown here is derived from an EMBL/GenBank/DDBJ whole genome shotgun (WGS) entry which is preliminary data.</text>
</comment>
<evidence type="ECO:0000313" key="3">
    <source>
        <dbReference type="Proteomes" id="UP000054937"/>
    </source>
</evidence>
<dbReference type="InterPro" id="IPR057428">
    <property type="entry name" value="EFHB_EF-hand_C"/>
</dbReference>
<evidence type="ECO:0000259" key="1">
    <source>
        <dbReference type="Pfam" id="PF25325"/>
    </source>
</evidence>
<keyword evidence="3" id="KW-1185">Reference proteome</keyword>
<feature type="domain" description="EFHB C-terminal EF-hand" evidence="1">
    <location>
        <begin position="357"/>
        <end position="431"/>
    </location>
</feature>
<name>A0A0V0QS76_PSEPJ</name>
<organism evidence="2 3">
    <name type="scientific">Pseudocohnilembus persalinus</name>
    <name type="common">Ciliate</name>
    <dbReference type="NCBI Taxonomy" id="266149"/>
    <lineage>
        <taxon>Eukaryota</taxon>
        <taxon>Sar</taxon>
        <taxon>Alveolata</taxon>
        <taxon>Ciliophora</taxon>
        <taxon>Intramacronucleata</taxon>
        <taxon>Oligohymenophorea</taxon>
        <taxon>Scuticociliatia</taxon>
        <taxon>Philasterida</taxon>
        <taxon>Pseudocohnilembidae</taxon>
        <taxon>Pseudocohnilembus</taxon>
    </lineage>
</organism>
<accession>A0A0V0QS76</accession>
<dbReference type="Proteomes" id="UP000054937">
    <property type="component" value="Unassembled WGS sequence"/>
</dbReference>
<evidence type="ECO:0000313" key="2">
    <source>
        <dbReference type="EMBL" id="KRX04848.1"/>
    </source>
</evidence>